<organism evidence="1 2">
    <name type="scientific">Onchocerca volvulus</name>
    <dbReference type="NCBI Taxonomy" id="6282"/>
    <lineage>
        <taxon>Eukaryota</taxon>
        <taxon>Metazoa</taxon>
        <taxon>Ecdysozoa</taxon>
        <taxon>Nematoda</taxon>
        <taxon>Chromadorea</taxon>
        <taxon>Rhabditida</taxon>
        <taxon>Spirurina</taxon>
        <taxon>Spiruromorpha</taxon>
        <taxon>Filarioidea</taxon>
        <taxon>Onchocercidae</taxon>
        <taxon>Onchocerca</taxon>
    </lineage>
</organism>
<reference evidence="2" key="1">
    <citation type="submission" date="2013-10" db="EMBL/GenBank/DDBJ databases">
        <title>Genome sequencing of Onchocerca volvulus.</title>
        <authorList>
            <person name="Cotton J."/>
            <person name="Tsai J."/>
            <person name="Stanley E."/>
            <person name="Tracey A."/>
            <person name="Holroyd N."/>
            <person name="Lustigman S."/>
            <person name="Berriman M."/>
        </authorList>
    </citation>
    <scope>NUCLEOTIDE SEQUENCE</scope>
</reference>
<dbReference type="AlphaFoldDB" id="A0A8R1XZK7"/>
<evidence type="ECO:0000313" key="1">
    <source>
        <dbReference type="EnsemblMetazoa" id="OVOC7109.1"/>
    </source>
</evidence>
<reference evidence="1" key="2">
    <citation type="submission" date="2022-06" db="UniProtKB">
        <authorList>
            <consortium name="EnsemblMetazoa"/>
        </authorList>
    </citation>
    <scope>IDENTIFICATION</scope>
</reference>
<keyword evidence="2" id="KW-1185">Reference proteome</keyword>
<protein>
    <submittedName>
        <fullName evidence="1">Uncharacterized protein</fullName>
    </submittedName>
</protein>
<sequence length="67" mass="7735">MLSHETIQSGRNMNEQFLAIVQKDSRFSRCSDLFYCFQISPTILQASELLSEIPLVLGQSKKKIKMR</sequence>
<dbReference type="Proteomes" id="UP000024404">
    <property type="component" value="Unassembled WGS sequence"/>
</dbReference>
<proteinExistence type="predicted"/>
<dbReference type="EnsemblMetazoa" id="OVOC7109.1">
    <property type="protein sequence ID" value="OVOC7109.1"/>
    <property type="gene ID" value="WBGene00243918"/>
</dbReference>
<name>A0A8R1XZK7_ONCVO</name>
<dbReference type="EMBL" id="CMVM020000188">
    <property type="status" value="NOT_ANNOTATED_CDS"/>
    <property type="molecule type" value="Genomic_DNA"/>
</dbReference>
<accession>A0A8R1XZK7</accession>
<evidence type="ECO:0000313" key="2">
    <source>
        <dbReference type="Proteomes" id="UP000024404"/>
    </source>
</evidence>